<dbReference type="OrthoDB" id="66316at2"/>
<keyword evidence="2" id="KW-1185">Reference proteome</keyword>
<dbReference type="Pfam" id="PF20001">
    <property type="entry name" value="DUF6428"/>
    <property type="match status" value="1"/>
</dbReference>
<protein>
    <submittedName>
        <fullName evidence="1">Uncharacterized protein</fullName>
    </submittedName>
</protein>
<dbReference type="AlphaFoldDB" id="A0A1M5NB70"/>
<evidence type="ECO:0000313" key="2">
    <source>
        <dbReference type="Proteomes" id="UP000184221"/>
    </source>
</evidence>
<evidence type="ECO:0000313" key="1">
    <source>
        <dbReference type="EMBL" id="SHG86741.1"/>
    </source>
</evidence>
<dbReference type="InterPro" id="IPR045534">
    <property type="entry name" value="DUF6428"/>
</dbReference>
<dbReference type="STRING" id="996342.SAMN05443551_0844"/>
<reference evidence="1 2" key="1">
    <citation type="submission" date="2016-11" db="EMBL/GenBank/DDBJ databases">
        <authorList>
            <person name="Jaros S."/>
            <person name="Januszkiewicz K."/>
            <person name="Wedrychowicz H."/>
        </authorList>
    </citation>
    <scope>NUCLEOTIDE SEQUENCE [LARGE SCALE GENOMIC DNA]</scope>
    <source>
        <strain evidence="1 2">DSM 29431</strain>
    </source>
</reference>
<proteinExistence type="predicted"/>
<sequence length="151" mass="15871">MTFEHFRKQLDRLPAGAPVVFSTPDGPIRGGYHLTEVRQARLTGLACNGVSEEWGEVALHLLDGFGGPHMPVATLFGILGKAAETLSDAIDYEVSVAFGHGNATRSVYTVTDPVLEGDTVKIALTPSPVDCKALSTAQMDQVRAASACCGG</sequence>
<dbReference type="EMBL" id="FQXC01000001">
    <property type="protein sequence ID" value="SHG86741.1"/>
    <property type="molecule type" value="Genomic_DNA"/>
</dbReference>
<name>A0A1M5NB70_9RHOB</name>
<dbReference type="RefSeq" id="WP_072776223.1">
    <property type="nucleotide sequence ID" value="NZ_FQXC01000001.1"/>
</dbReference>
<dbReference type="Proteomes" id="UP000184221">
    <property type="component" value="Unassembled WGS sequence"/>
</dbReference>
<gene>
    <name evidence="1" type="ORF">SAMN05443551_0844</name>
</gene>
<accession>A0A1M5NB70</accession>
<organism evidence="1 2">
    <name type="scientific">Marivita hallyeonensis</name>
    <dbReference type="NCBI Taxonomy" id="996342"/>
    <lineage>
        <taxon>Bacteria</taxon>
        <taxon>Pseudomonadati</taxon>
        <taxon>Pseudomonadota</taxon>
        <taxon>Alphaproteobacteria</taxon>
        <taxon>Rhodobacterales</taxon>
        <taxon>Roseobacteraceae</taxon>
        <taxon>Marivita</taxon>
    </lineage>
</organism>